<dbReference type="Proteomes" id="UP000226173">
    <property type="component" value="Segment"/>
</dbReference>
<sequence>MNLEKIQEWWEKDSKIDRSLLCEESVKIPQLHQKYMELYNTFFLMKKESEAKIKSMRRDKWLYYKGRAKAEVYKNLPFDLKLTTREEIDMFIEADEEYQKVVLKVDYIEQILTFLDSILRQINNRTYQIKNAIEWEKFQNGL</sequence>
<dbReference type="Proteomes" id="UP000224257">
    <property type="component" value="Segment"/>
</dbReference>
<dbReference type="EMBL" id="KX349299">
    <property type="protein sequence ID" value="AOO13449.1"/>
    <property type="molecule type" value="Genomic_DNA"/>
</dbReference>
<dbReference type="EMBL" id="KX349306">
    <property type="protein sequence ID" value="AOO14965.1"/>
    <property type="molecule type" value="Genomic_DNA"/>
</dbReference>
<evidence type="ECO:0000313" key="1">
    <source>
        <dbReference type="EMBL" id="AOO13233.1"/>
    </source>
</evidence>
<accession>A0A1D7SMI1</accession>
<evidence type="ECO:0000313" key="10">
    <source>
        <dbReference type="Proteomes" id="UP000223288"/>
    </source>
</evidence>
<dbReference type="Proteomes" id="UP000224953">
    <property type="component" value="Genome"/>
</dbReference>
<protein>
    <submittedName>
        <fullName evidence="8">Single-stranded DNA binding protein</fullName>
    </submittedName>
</protein>
<evidence type="ECO:0000313" key="3">
    <source>
        <dbReference type="EMBL" id="AOO13665.1"/>
    </source>
</evidence>
<dbReference type="Proteomes" id="UP000225271">
    <property type="component" value="Segment"/>
</dbReference>
<reference evidence="10 11" key="1">
    <citation type="journal article" date="2016" name="Environ. Microbiol.">
        <title>Genomic diversification of marine cyanophages into stable ecotypes.</title>
        <authorList>
            <person name="Marston M.F."/>
            <person name="Martiny J.B."/>
        </authorList>
    </citation>
    <scope>NUCLEOTIDE SEQUENCE [LARGE SCALE GENOMIC DNA]</scope>
    <source>
        <strain evidence="1">LIS_02_1110</strain>
        <strain evidence="2">LIS_22_0610</strain>
        <strain evidence="3">Np_11_1211</strain>
        <strain evidence="4">Np_45_0711</strain>
        <strain evidence="5">RW_03_0110</strain>
        <strain evidence="6">Sn_11_0110</strain>
        <strain evidence="7">Sn_18_0910</strain>
        <strain evidence="8">Sn_23_0910</strain>
        <strain evidence="9">W1_23_0910</strain>
    </source>
</reference>
<evidence type="ECO:0000313" key="8">
    <source>
        <dbReference type="EMBL" id="AOO14749.1"/>
    </source>
</evidence>
<gene>
    <name evidence="1" type="ORF">LIS021110_119</name>
    <name evidence="2" type="ORF">LIS110610_119</name>
    <name evidence="3" type="ORF">Np111211_119</name>
    <name evidence="4" type="ORF">Np450711_119</name>
    <name evidence="5" type="ORF">RW030110_119</name>
    <name evidence="6" type="ORF">Sn110110_122</name>
    <name evidence="7" type="ORF">Sn180910_119</name>
    <name evidence="8" type="ORF">Sn230910_119</name>
    <name evidence="9" type="ORF">W1230910_119</name>
</gene>
<evidence type="ECO:0000313" key="5">
    <source>
        <dbReference type="EMBL" id="AOO14097.1"/>
    </source>
</evidence>
<organism evidence="8 10">
    <name type="scientific">Cyanophage S-RIM14</name>
    <dbReference type="NCBI Taxonomy" id="1278423"/>
    <lineage>
        <taxon>Viruses</taxon>
        <taxon>Duplodnaviria</taxon>
        <taxon>Heunggongvirae</taxon>
        <taxon>Uroviricota</taxon>
        <taxon>Caudoviricetes</taxon>
        <taxon>Pantevenvirales</taxon>
        <taxon>Kyanoviridae</taxon>
        <taxon>Ahtivirus</taxon>
        <taxon>Ahtivirus sagseatwo</taxon>
    </lineage>
</organism>
<name>A0A1D7SMI1_9CAUD</name>
<dbReference type="EMBL" id="KX349305">
    <property type="protein sequence ID" value="AOO14749.1"/>
    <property type="molecule type" value="Genomic_DNA"/>
</dbReference>
<evidence type="ECO:0000313" key="7">
    <source>
        <dbReference type="EMBL" id="AOO14533.1"/>
    </source>
</evidence>
<dbReference type="Pfam" id="PF11056">
    <property type="entry name" value="UvsY"/>
    <property type="match status" value="1"/>
</dbReference>
<dbReference type="EMBL" id="KX349303">
    <property type="protein sequence ID" value="AOO14316.1"/>
    <property type="molecule type" value="Genomic_DNA"/>
</dbReference>
<dbReference type="EMBL" id="KX349300">
    <property type="protein sequence ID" value="AOO13665.1"/>
    <property type="molecule type" value="Genomic_DNA"/>
</dbReference>
<dbReference type="Proteomes" id="UP000223576">
    <property type="component" value="Segment"/>
</dbReference>
<dbReference type="Proteomes" id="UP000223981">
    <property type="component" value="Segment"/>
</dbReference>
<dbReference type="Proteomes" id="UP000223288">
    <property type="component" value="Segment"/>
</dbReference>
<evidence type="ECO:0000313" key="2">
    <source>
        <dbReference type="EMBL" id="AOO13449.1"/>
    </source>
</evidence>
<dbReference type="Proteomes" id="UP000225808">
    <property type="component" value="Segment"/>
</dbReference>
<dbReference type="EMBL" id="KX349302">
    <property type="protein sequence ID" value="AOO14097.1"/>
    <property type="molecule type" value="Genomic_DNA"/>
</dbReference>
<evidence type="ECO:0000313" key="4">
    <source>
        <dbReference type="EMBL" id="AOO13881.1"/>
    </source>
</evidence>
<dbReference type="Proteomes" id="UP000223711">
    <property type="component" value="Segment"/>
</dbReference>
<dbReference type="EMBL" id="KX349301">
    <property type="protein sequence ID" value="AOO13881.1"/>
    <property type="molecule type" value="Genomic_DNA"/>
</dbReference>
<evidence type="ECO:0000313" key="9">
    <source>
        <dbReference type="EMBL" id="AOO14965.1"/>
    </source>
</evidence>
<proteinExistence type="predicted"/>
<dbReference type="InterPro" id="IPR021289">
    <property type="entry name" value="UvsY"/>
</dbReference>
<dbReference type="EMBL" id="KX349298">
    <property type="protein sequence ID" value="AOO13233.1"/>
    <property type="molecule type" value="Genomic_DNA"/>
</dbReference>
<evidence type="ECO:0000313" key="6">
    <source>
        <dbReference type="EMBL" id="AOO14316.1"/>
    </source>
</evidence>
<evidence type="ECO:0000313" key="11">
    <source>
        <dbReference type="Proteomes" id="UP000223576"/>
    </source>
</evidence>
<dbReference type="EMBL" id="KX349304">
    <property type="protein sequence ID" value="AOO14533.1"/>
    <property type="molecule type" value="Genomic_DNA"/>
</dbReference>